<feature type="domain" description="MotA/TolQ/ExbB proton channel" evidence="10">
    <location>
        <begin position="76"/>
        <end position="196"/>
    </location>
</feature>
<evidence type="ECO:0000256" key="3">
    <source>
        <dbReference type="ARBA" id="ARBA00022475"/>
    </source>
</evidence>
<accession>A0A127M8F7</accession>
<dbReference type="Proteomes" id="UP000074119">
    <property type="component" value="Chromosome"/>
</dbReference>
<evidence type="ECO:0000256" key="7">
    <source>
        <dbReference type="ARBA" id="ARBA00023136"/>
    </source>
</evidence>
<keyword evidence="7 9" id="KW-0472">Membrane</keyword>
<dbReference type="GO" id="GO:0005886">
    <property type="term" value="C:plasma membrane"/>
    <property type="evidence" value="ECO:0007669"/>
    <property type="project" value="UniProtKB-SubCell"/>
</dbReference>
<feature type="transmembrane region" description="Helical" evidence="9">
    <location>
        <begin position="121"/>
        <end position="144"/>
    </location>
</feature>
<dbReference type="PANTHER" id="PTHR30625">
    <property type="entry name" value="PROTEIN TOLQ"/>
    <property type="match status" value="1"/>
</dbReference>
<keyword evidence="11" id="KW-0282">Flagellum</keyword>
<keyword evidence="4 9" id="KW-0812">Transmembrane</keyword>
<keyword evidence="11" id="KW-0966">Cell projection</keyword>
<organism evidence="11 12">
    <name type="scientific">Zhongshania aliphaticivorans</name>
    <dbReference type="NCBI Taxonomy" id="1470434"/>
    <lineage>
        <taxon>Bacteria</taxon>
        <taxon>Pseudomonadati</taxon>
        <taxon>Pseudomonadota</taxon>
        <taxon>Gammaproteobacteria</taxon>
        <taxon>Cellvibrionales</taxon>
        <taxon>Spongiibacteraceae</taxon>
        <taxon>Zhongshania</taxon>
    </lineage>
</organism>
<sequence length="214" mass="23019">MEALSTFVVFFNNGGHFMYPIALVLAFAVAISIERFIFLNKSLRDNRRFWAKVWPMLSAGKLGEAENLIGSSKLAVAHILNCGLEQARIDSRRSDVEIATEDGLMALLPVIERRTHYLATFANAATLLGLLGTVLGLIGAFAALGNADPVEKANLLSAGISEAMSCTAFGLMVAIPSLFAHAYLQSQAGELVDTLESACSRFVTALSRSKSLQH</sequence>
<protein>
    <submittedName>
        <fullName evidence="11">Flagellar motor protein MotA</fullName>
    </submittedName>
</protein>
<feature type="transmembrane region" description="Helical" evidence="9">
    <location>
        <begin position="17"/>
        <end position="38"/>
    </location>
</feature>
<dbReference type="AlphaFoldDB" id="A0A127M8F7"/>
<evidence type="ECO:0000313" key="11">
    <source>
        <dbReference type="EMBL" id="AMO69544.1"/>
    </source>
</evidence>
<keyword evidence="2 8" id="KW-0813">Transport</keyword>
<evidence type="ECO:0000256" key="4">
    <source>
        <dbReference type="ARBA" id="ARBA00022692"/>
    </source>
</evidence>
<dbReference type="RefSeq" id="WP_008251762.1">
    <property type="nucleotide sequence ID" value="NZ_CP014544.1"/>
</dbReference>
<evidence type="ECO:0000259" key="10">
    <source>
        <dbReference type="Pfam" id="PF01618"/>
    </source>
</evidence>
<evidence type="ECO:0000256" key="2">
    <source>
        <dbReference type="ARBA" id="ARBA00022448"/>
    </source>
</evidence>
<dbReference type="KEGG" id="zal:AZF00_15110"/>
<gene>
    <name evidence="11" type="ORF">AZF00_15110</name>
</gene>
<keyword evidence="3" id="KW-1003">Cell membrane</keyword>
<evidence type="ECO:0000256" key="5">
    <source>
        <dbReference type="ARBA" id="ARBA00022927"/>
    </source>
</evidence>
<dbReference type="Pfam" id="PF01618">
    <property type="entry name" value="MotA_ExbB"/>
    <property type="match status" value="1"/>
</dbReference>
<evidence type="ECO:0000256" key="8">
    <source>
        <dbReference type="RuleBase" id="RU004057"/>
    </source>
</evidence>
<dbReference type="InterPro" id="IPR050790">
    <property type="entry name" value="ExbB/TolQ_transport"/>
</dbReference>
<dbReference type="GO" id="GO:0017038">
    <property type="term" value="P:protein import"/>
    <property type="evidence" value="ECO:0007669"/>
    <property type="project" value="TreeGrafter"/>
</dbReference>
<dbReference type="PANTHER" id="PTHR30625:SF15">
    <property type="entry name" value="BIOPOLYMER TRANSPORT PROTEIN EXBB"/>
    <property type="match status" value="1"/>
</dbReference>
<evidence type="ECO:0000256" key="9">
    <source>
        <dbReference type="SAM" id="Phobius"/>
    </source>
</evidence>
<comment type="similarity">
    <text evidence="8">Belongs to the exbB/tolQ family.</text>
</comment>
<dbReference type="STRING" id="1470434.AZF00_15110"/>
<name>A0A127M8F7_9GAMM</name>
<keyword evidence="5 8" id="KW-0653">Protein transport</keyword>
<proteinExistence type="inferred from homology"/>
<evidence type="ECO:0000256" key="1">
    <source>
        <dbReference type="ARBA" id="ARBA00004651"/>
    </source>
</evidence>
<feature type="transmembrane region" description="Helical" evidence="9">
    <location>
        <begin position="156"/>
        <end position="179"/>
    </location>
</feature>
<reference evidence="11 12" key="1">
    <citation type="submission" date="2015-12" db="EMBL/GenBank/DDBJ databases">
        <authorList>
            <person name="Shamseldin A."/>
            <person name="Moawad H."/>
            <person name="Abd El-Rahim W.M."/>
            <person name="Sadowsky M.J."/>
        </authorList>
    </citation>
    <scope>NUCLEOTIDE SEQUENCE [LARGE SCALE GENOMIC DNA]</scope>
    <source>
        <strain evidence="11 12">SM2</strain>
    </source>
</reference>
<keyword evidence="6 9" id="KW-1133">Transmembrane helix</keyword>
<dbReference type="EMBL" id="CP014544">
    <property type="protein sequence ID" value="AMO69544.1"/>
    <property type="molecule type" value="Genomic_DNA"/>
</dbReference>
<comment type="subcellular location">
    <subcellularLocation>
        <location evidence="1">Cell membrane</location>
        <topology evidence="1">Multi-pass membrane protein</topology>
    </subcellularLocation>
    <subcellularLocation>
        <location evidence="8">Membrane</location>
        <topology evidence="8">Multi-pass membrane protein</topology>
    </subcellularLocation>
</comment>
<keyword evidence="11" id="KW-0969">Cilium</keyword>
<evidence type="ECO:0000256" key="6">
    <source>
        <dbReference type="ARBA" id="ARBA00022989"/>
    </source>
</evidence>
<evidence type="ECO:0000313" key="12">
    <source>
        <dbReference type="Proteomes" id="UP000074119"/>
    </source>
</evidence>
<dbReference type="InterPro" id="IPR002898">
    <property type="entry name" value="MotA_ExbB_proton_chnl"/>
</dbReference>